<dbReference type="OrthoDB" id="3020801at2759"/>
<dbReference type="Gene3D" id="3.60.130.30">
    <property type="match status" value="1"/>
</dbReference>
<accession>A0A9W8K1A4</accession>
<protein>
    <submittedName>
        <fullName evidence="1">Uncharacterized protein</fullName>
    </submittedName>
</protein>
<keyword evidence="2" id="KW-1185">Reference proteome</keyword>
<dbReference type="Proteomes" id="UP001148786">
    <property type="component" value="Unassembled WGS sequence"/>
</dbReference>
<evidence type="ECO:0000313" key="1">
    <source>
        <dbReference type="EMBL" id="KAJ3502793.1"/>
    </source>
</evidence>
<proteinExistence type="predicted"/>
<evidence type="ECO:0000313" key="2">
    <source>
        <dbReference type="Proteomes" id="UP001148786"/>
    </source>
</evidence>
<name>A0A9W8K1A4_9AGAR</name>
<dbReference type="EMBL" id="JANKHO010001229">
    <property type="protein sequence ID" value="KAJ3502793.1"/>
    <property type="molecule type" value="Genomic_DNA"/>
</dbReference>
<reference evidence="1" key="1">
    <citation type="submission" date="2022-07" db="EMBL/GenBank/DDBJ databases">
        <title>Genome Sequence of Agrocybe chaxingu.</title>
        <authorList>
            <person name="Buettner E."/>
        </authorList>
    </citation>
    <scope>NUCLEOTIDE SEQUENCE</scope>
    <source>
        <strain evidence="1">MP-N11</strain>
    </source>
</reference>
<dbReference type="AlphaFoldDB" id="A0A9W8K1A4"/>
<comment type="caution">
    <text evidence="1">The sequence shown here is derived from an EMBL/GenBank/DDBJ whole genome shotgun (WGS) entry which is preliminary data.</text>
</comment>
<sequence length="352" mass="39620">MANGHQTRPEVISAHMKIAEPIKTSIDLSSLPSTQPAYTAKRQTREELAEADMTHTAEELITDGFRYVPWENNGVRLLVAGDEKKVFGAVVGQPKGDSWREAVEAVTQLMLKEGAQANFAHKEQHHRRGHFPATNVGTTHSQSSEEPFNLNNGQHSGMVERLLADENVQRVAAFASASFRLVAPRIYSQYKTTLDKLFEKMPLLRRIFPKSVFPTCAFNFGPRVCTSKHRDVLNCPYGLCAIQALGYFDSTKGGHVILWEPKLIIELPPGAIIFIPSAVITHSNTPVRDGEIRLSFTQYCPGGLIRFVDHGFRLERDIKANDKKYYAEICRERPYRWKKALSLLSTLSELRT</sequence>
<gene>
    <name evidence="1" type="ORF">NLJ89_g8723</name>
</gene>
<organism evidence="1 2">
    <name type="scientific">Agrocybe chaxingu</name>
    <dbReference type="NCBI Taxonomy" id="84603"/>
    <lineage>
        <taxon>Eukaryota</taxon>
        <taxon>Fungi</taxon>
        <taxon>Dikarya</taxon>
        <taxon>Basidiomycota</taxon>
        <taxon>Agaricomycotina</taxon>
        <taxon>Agaricomycetes</taxon>
        <taxon>Agaricomycetidae</taxon>
        <taxon>Agaricales</taxon>
        <taxon>Agaricineae</taxon>
        <taxon>Strophariaceae</taxon>
        <taxon>Agrocybe</taxon>
    </lineage>
</organism>